<evidence type="ECO:0000313" key="2">
    <source>
        <dbReference type="Proteomes" id="UP000285650"/>
    </source>
</evidence>
<dbReference type="InterPro" id="IPR011009">
    <property type="entry name" value="Kinase-like_dom_sf"/>
</dbReference>
<dbReference type="RefSeq" id="WP_118224002.1">
    <property type="nucleotide sequence ID" value="NZ_JADNIJ010000035.1"/>
</dbReference>
<dbReference type="InterPro" id="IPR052077">
    <property type="entry name" value="CcrZ_PhaseVar_Mediator"/>
</dbReference>
<sequence>MKTAIILAARKERDTSIPYPLQCFNTGEGKQENLLHRTVSLLQEMEFDTIIVVTGFCADLFISFKGKGVRLVNNERYVYTSSMASLALAAPYVKEDFLLIESDVLCEKRLLKQLVVTSKKNCLTLVNECGNGDEALVETDGDFVVKISKDIHQLNRIDGEMVGISKISLETYKKMLVKWEFNSNLKLNYEYLFLDCTEKYERQYIKATDLVWCEVDNAVDFACLKDVFYPKLRRKEDPFDYQNIVSHMRTIFPEQDFGSALAVEQIGGMTNRNFKVSFNGSNYVLRIPGNGTAGMVERGNEEVNTLITYRIGISPEIFYFNENTGIKLTRFIDGAETLTPATIQRYEHIVQIAGIFRTLHNSSVRLNNDFNVFREIISYENLLEKTGAKMYDGYEKYRNRIFCLQERLNVLGVELKPCHNDLVAENFIKDIRGKIYLIDWEYSGMNDPMWDFAALFLESNFTETNRTLLLEHYLESSANDVLNEKILIYQILMDVLWSIWTCIKEAQGDDFGTYGVDRYNRAISNLDQLVPHVFNGKL</sequence>
<dbReference type="SUPFAM" id="SSF53448">
    <property type="entry name" value="Nucleotide-diphospho-sugar transferases"/>
    <property type="match status" value="1"/>
</dbReference>
<gene>
    <name evidence="1" type="ORF">DW712_24030</name>
</gene>
<dbReference type="Gene3D" id="3.30.200.20">
    <property type="entry name" value="Phosphorylase Kinase, domain 1"/>
    <property type="match status" value="1"/>
</dbReference>
<organism evidence="1 2">
    <name type="scientific">Bacteroides intestinalis</name>
    <dbReference type="NCBI Taxonomy" id="329854"/>
    <lineage>
        <taxon>Bacteria</taxon>
        <taxon>Pseudomonadati</taxon>
        <taxon>Bacteroidota</taxon>
        <taxon>Bacteroidia</taxon>
        <taxon>Bacteroidales</taxon>
        <taxon>Bacteroidaceae</taxon>
        <taxon>Bacteroides</taxon>
    </lineage>
</organism>
<dbReference type="InterPro" id="IPR029044">
    <property type="entry name" value="Nucleotide-diphossugar_trans"/>
</dbReference>
<dbReference type="GO" id="GO:0016301">
    <property type="term" value="F:kinase activity"/>
    <property type="evidence" value="ECO:0007669"/>
    <property type="project" value="UniProtKB-KW"/>
</dbReference>
<dbReference type="Proteomes" id="UP000285650">
    <property type="component" value="Unassembled WGS sequence"/>
</dbReference>
<dbReference type="PANTHER" id="PTHR40086">
    <property type="entry name" value="PHOSPHOTRANSFERASE YTMP-RELATED"/>
    <property type="match status" value="1"/>
</dbReference>
<dbReference type="Gene3D" id="3.90.1200.10">
    <property type="match status" value="1"/>
</dbReference>
<evidence type="ECO:0000313" key="1">
    <source>
        <dbReference type="EMBL" id="RHE86480.1"/>
    </source>
</evidence>
<protein>
    <submittedName>
        <fullName evidence="1">Choline kinase</fullName>
    </submittedName>
</protein>
<keyword evidence="1" id="KW-0418">Kinase</keyword>
<accession>A0A414KWS6</accession>
<comment type="caution">
    <text evidence="1">The sequence shown here is derived from an EMBL/GenBank/DDBJ whole genome shotgun (WGS) entry which is preliminary data.</text>
</comment>
<proteinExistence type="predicted"/>
<name>A0A414KWS6_9BACE</name>
<dbReference type="CDD" id="cd05151">
    <property type="entry name" value="ChoK-like"/>
    <property type="match status" value="1"/>
</dbReference>
<dbReference type="Pfam" id="PF01633">
    <property type="entry name" value="Choline_kinase"/>
    <property type="match status" value="1"/>
</dbReference>
<keyword evidence="1" id="KW-0808">Transferase</keyword>
<dbReference type="PANTHER" id="PTHR40086:SF1">
    <property type="entry name" value="CELL CYCLE REGULATOR CCRZ"/>
    <property type="match status" value="1"/>
</dbReference>
<reference evidence="1 2" key="1">
    <citation type="submission" date="2018-08" db="EMBL/GenBank/DDBJ databases">
        <title>A genome reference for cultivated species of the human gut microbiota.</title>
        <authorList>
            <person name="Zou Y."/>
            <person name="Xue W."/>
            <person name="Luo G."/>
        </authorList>
    </citation>
    <scope>NUCLEOTIDE SEQUENCE [LARGE SCALE GENOMIC DNA]</scope>
    <source>
        <strain evidence="1 2">AM27-17</strain>
    </source>
</reference>
<dbReference type="AlphaFoldDB" id="A0A414KWS6"/>
<dbReference type="Gene3D" id="3.90.550.10">
    <property type="entry name" value="Spore Coat Polysaccharide Biosynthesis Protein SpsA, Chain A"/>
    <property type="match status" value="1"/>
</dbReference>
<dbReference type="EMBL" id="QSKV01000029">
    <property type="protein sequence ID" value="RHE86480.1"/>
    <property type="molecule type" value="Genomic_DNA"/>
</dbReference>
<dbReference type="SUPFAM" id="SSF56112">
    <property type="entry name" value="Protein kinase-like (PK-like)"/>
    <property type="match status" value="1"/>
</dbReference>